<dbReference type="RefSeq" id="WP_200755379.1">
    <property type="nucleotide sequence ID" value="NZ_AP023322.1"/>
</dbReference>
<organism evidence="2 3">
    <name type="scientific">Coprobacter secundus subsp. similis</name>
    <dbReference type="NCBI Taxonomy" id="2751153"/>
    <lineage>
        <taxon>Bacteria</taxon>
        <taxon>Pseudomonadati</taxon>
        <taxon>Bacteroidota</taxon>
        <taxon>Bacteroidia</taxon>
        <taxon>Bacteroidales</taxon>
        <taxon>Barnesiellaceae</taxon>
        <taxon>Coprobacter</taxon>
    </lineage>
</organism>
<proteinExistence type="predicted"/>
<dbReference type="KEGG" id="copr:Cop2CBH44_01910"/>
<keyword evidence="3" id="KW-1185">Reference proteome</keyword>
<dbReference type="AlphaFoldDB" id="A0A7G1HUJ8"/>
<evidence type="ECO:0008006" key="4">
    <source>
        <dbReference type="Google" id="ProtNLM"/>
    </source>
</evidence>
<dbReference type="EMBL" id="AP023322">
    <property type="protein sequence ID" value="BCI61838.1"/>
    <property type="molecule type" value="Genomic_DNA"/>
</dbReference>
<keyword evidence="1" id="KW-0732">Signal</keyword>
<feature type="chain" id="PRO_5028852430" description="Carboxypeptidase-like regulatory domain-containing protein" evidence="1">
    <location>
        <begin position="19"/>
        <end position="207"/>
    </location>
</feature>
<feature type="signal peptide" evidence="1">
    <location>
        <begin position="1"/>
        <end position="18"/>
    </location>
</feature>
<dbReference type="InterPro" id="IPR008969">
    <property type="entry name" value="CarboxyPept-like_regulatory"/>
</dbReference>
<sequence length="207" mass="23899">MKKIILSGFLCLTFTASAQKEYFSIIGKTFVEEHIVPDHTTTSPLGGGTYIRVKEIPTRGWLADAEGYFRIDGLRRGKYHLTFSYIGLEPVDTTLFIGNDVDLRITLSNLSISTPQLSLILPEKEICEVLKRTFWTKYGIRGSFYTKESLQDKSQRMTALGYFHEVRKNRIIFDYLDTKYGYSWRYEAPKGIIGLDETLDTYEIFTR</sequence>
<evidence type="ECO:0000313" key="2">
    <source>
        <dbReference type="EMBL" id="BCI61838.1"/>
    </source>
</evidence>
<reference evidence="3" key="1">
    <citation type="submission" date="2020-07" db="EMBL/GenBank/DDBJ databases">
        <title>Complete genome sequencing of Coprobacter sp. strain 2CBH44.</title>
        <authorList>
            <person name="Sakamoto M."/>
            <person name="Murakami T."/>
            <person name="Mori H."/>
        </authorList>
    </citation>
    <scope>NUCLEOTIDE SEQUENCE [LARGE SCALE GENOMIC DNA]</scope>
    <source>
        <strain evidence="3">2CBH44</strain>
    </source>
</reference>
<dbReference type="Proteomes" id="UP000594042">
    <property type="component" value="Chromosome"/>
</dbReference>
<gene>
    <name evidence="2" type="ORF">Cop2CBH44_01910</name>
</gene>
<accession>A0A7G1HUJ8</accession>
<dbReference type="SUPFAM" id="SSF49464">
    <property type="entry name" value="Carboxypeptidase regulatory domain-like"/>
    <property type="match status" value="1"/>
</dbReference>
<evidence type="ECO:0000313" key="3">
    <source>
        <dbReference type="Proteomes" id="UP000594042"/>
    </source>
</evidence>
<name>A0A7G1HUJ8_9BACT</name>
<protein>
    <recommendedName>
        <fullName evidence="4">Carboxypeptidase-like regulatory domain-containing protein</fullName>
    </recommendedName>
</protein>
<evidence type="ECO:0000256" key="1">
    <source>
        <dbReference type="SAM" id="SignalP"/>
    </source>
</evidence>